<dbReference type="NCBIfam" id="TIGR02532">
    <property type="entry name" value="IV_pilin_GFxxxE"/>
    <property type="match status" value="1"/>
</dbReference>
<comment type="subcellular location">
    <subcellularLocation>
        <location evidence="1">Cell outer membrane</location>
        <topology evidence="1">Single-pass membrane protein</topology>
    </subcellularLocation>
    <subcellularLocation>
        <location evidence="2">Periplasm</location>
    </subcellularLocation>
</comment>
<dbReference type="KEGG" id="tos:Theos_1238"/>
<keyword evidence="3" id="KW-0574">Periplasm</keyword>
<evidence type="ECO:0000313" key="6">
    <source>
        <dbReference type="Proteomes" id="UP000000211"/>
    </source>
</evidence>
<evidence type="ECO:0000256" key="2">
    <source>
        <dbReference type="ARBA" id="ARBA00004418"/>
    </source>
</evidence>
<dbReference type="AlphaFoldDB" id="K7R5U3"/>
<reference evidence="5 6" key="1">
    <citation type="journal article" date="2013" name="Genome Announc.">
        <title>Whole Genome Sequencing of Thermus oshimai JL-2 and Thermus thermophilus JL-18, Incomplete Denitrifiers from the United States Great Basin.</title>
        <authorList>
            <person name="Murugapiran S.K."/>
            <person name="Huntemann M."/>
            <person name="Wei C.L."/>
            <person name="Han J."/>
            <person name="Detter J.C."/>
            <person name="Han C.S."/>
            <person name="Erkkila T.H."/>
            <person name="Teshima H."/>
            <person name="Chen A."/>
            <person name="Kyrpides N."/>
            <person name="Mavrommatis K."/>
            <person name="Markowitz V."/>
            <person name="Szeto E."/>
            <person name="Ivanova N."/>
            <person name="Pagani I."/>
            <person name="Lam J."/>
            <person name="McDonald A.I."/>
            <person name="Dodsworth J.A."/>
            <person name="Pati A."/>
            <person name="Goodwin L."/>
            <person name="Peters L."/>
            <person name="Pitluck S."/>
            <person name="Woyke T."/>
            <person name="Hedlund B.P."/>
        </authorList>
    </citation>
    <scope>NUCLEOTIDE SEQUENCE</scope>
    <source>
        <strain evidence="5 6">JL-2</strain>
    </source>
</reference>
<evidence type="ECO:0000313" key="5">
    <source>
        <dbReference type="EMBL" id="AFV76279.1"/>
    </source>
</evidence>
<protein>
    <submittedName>
        <fullName evidence="5">Prepilin-type N-terminal cleavage/methylation domain-containing protein</fullName>
    </submittedName>
</protein>
<name>K7R5U3_THEOS</name>
<accession>K7R5U3</accession>
<dbReference type="SUPFAM" id="SSF54523">
    <property type="entry name" value="Pili subunits"/>
    <property type="match status" value="1"/>
</dbReference>
<evidence type="ECO:0000256" key="3">
    <source>
        <dbReference type="ARBA" id="ARBA00022764"/>
    </source>
</evidence>
<evidence type="ECO:0000256" key="4">
    <source>
        <dbReference type="ARBA" id="ARBA00023237"/>
    </source>
</evidence>
<dbReference type="PROSITE" id="PS00409">
    <property type="entry name" value="PROKAR_NTER_METHYL"/>
    <property type="match status" value="1"/>
</dbReference>
<keyword evidence="4" id="KW-0472">Membrane</keyword>
<gene>
    <name evidence="5" type="ORF">Theos_1238</name>
</gene>
<evidence type="ECO:0000256" key="1">
    <source>
        <dbReference type="ARBA" id="ARBA00004203"/>
    </source>
</evidence>
<proteinExistence type="predicted"/>
<dbReference type="STRING" id="751945.Theos_1238"/>
<dbReference type="GO" id="GO:0042597">
    <property type="term" value="C:periplasmic space"/>
    <property type="evidence" value="ECO:0007669"/>
    <property type="project" value="UniProtKB-SubCell"/>
</dbReference>
<keyword evidence="6" id="KW-1185">Reference proteome</keyword>
<dbReference type="Pfam" id="PF07963">
    <property type="entry name" value="N_methyl"/>
    <property type="match status" value="1"/>
</dbReference>
<dbReference type="RefSeq" id="WP_016329468.1">
    <property type="nucleotide sequence ID" value="NC_019386.1"/>
</dbReference>
<sequence length="230" mass="24223">MRKAGFTLVEVLIALALLVTVLAVALRYFTATAETGRLTQAKGELQDRVRMVMQVVSGDLQLAGAKYWTWGTQSVGFTLVGTLEGTDGGAKDTLTVRYVTSLREQSAACRRVDYTFSGDTLQRSDVNITPASGAECATGTPSPTPLADGILALDIQYLCSDGSAKNVPDCGASAYPRSARLTVAGYSLTPVRGGGGSLTTVSGQSLTCPANRLCYAMTQEVLMPNLKPVQ</sequence>
<dbReference type="Proteomes" id="UP000000211">
    <property type="component" value="Chromosome"/>
</dbReference>
<dbReference type="EMBL" id="CP003249">
    <property type="protein sequence ID" value="AFV76279.1"/>
    <property type="molecule type" value="Genomic_DNA"/>
</dbReference>
<dbReference type="InterPro" id="IPR012902">
    <property type="entry name" value="N_methyl_site"/>
</dbReference>
<dbReference type="OrthoDB" id="31478at2"/>
<dbReference type="eggNOG" id="COG4966">
    <property type="taxonomic scope" value="Bacteria"/>
</dbReference>
<keyword evidence="4" id="KW-0998">Cell outer membrane</keyword>
<dbReference type="GO" id="GO:0009279">
    <property type="term" value="C:cell outer membrane"/>
    <property type="evidence" value="ECO:0007669"/>
    <property type="project" value="UniProtKB-SubCell"/>
</dbReference>
<dbReference type="PATRIC" id="fig|751945.3.peg.1228"/>
<dbReference type="InterPro" id="IPR045584">
    <property type="entry name" value="Pilin-like"/>
</dbReference>
<organism evidence="5 6">
    <name type="scientific">Thermus oshimai JL-2</name>
    <dbReference type="NCBI Taxonomy" id="751945"/>
    <lineage>
        <taxon>Bacteria</taxon>
        <taxon>Thermotogati</taxon>
        <taxon>Deinococcota</taxon>
        <taxon>Deinococci</taxon>
        <taxon>Thermales</taxon>
        <taxon>Thermaceae</taxon>
        <taxon>Thermus</taxon>
    </lineage>
</organism>
<dbReference type="HOGENOM" id="CLU_1204321_0_0_0"/>